<dbReference type="Proteomes" id="UP001161017">
    <property type="component" value="Unassembled WGS sequence"/>
</dbReference>
<keyword evidence="1" id="KW-1133">Transmembrane helix</keyword>
<keyword evidence="1" id="KW-0472">Membrane</keyword>
<feature type="transmembrane region" description="Helical" evidence="1">
    <location>
        <begin position="67"/>
        <end position="87"/>
    </location>
</feature>
<gene>
    <name evidence="2" type="ORF">OHK93_007894</name>
</gene>
<evidence type="ECO:0000313" key="3">
    <source>
        <dbReference type="Proteomes" id="UP001161017"/>
    </source>
</evidence>
<dbReference type="EMBL" id="JAPUFD010000007">
    <property type="protein sequence ID" value="MDI1488619.1"/>
    <property type="molecule type" value="Genomic_DNA"/>
</dbReference>
<evidence type="ECO:0000256" key="1">
    <source>
        <dbReference type="SAM" id="Phobius"/>
    </source>
</evidence>
<protein>
    <submittedName>
        <fullName evidence="2">Uncharacterized protein</fullName>
    </submittedName>
</protein>
<reference evidence="2" key="1">
    <citation type="journal article" date="2023" name="Genome Biol. Evol.">
        <title>First Whole Genome Sequence and Flow Cytometry Genome Size Data for the Lichen-Forming Fungus Ramalina farinacea (Ascomycota).</title>
        <authorList>
            <person name="Llewellyn T."/>
            <person name="Mian S."/>
            <person name="Hill R."/>
            <person name="Leitch I.J."/>
            <person name="Gaya E."/>
        </authorList>
    </citation>
    <scope>NUCLEOTIDE SEQUENCE</scope>
    <source>
        <strain evidence="2">LIQ254RAFAR</strain>
    </source>
</reference>
<proteinExistence type="predicted"/>
<evidence type="ECO:0000313" key="2">
    <source>
        <dbReference type="EMBL" id="MDI1488619.1"/>
    </source>
</evidence>
<sequence>MHLQQSASELNHGEYPATAAMTTGYVFRVENQATVSFLQNIGSTGRLTTVNVRASPKRVNFSDAKSVLGLLLYVCTVLMTLAAVVYALVIADWWVLIAFLCLMVSRFINIKIFKDRAVSQWYGAKEPGVNGDLLVLLSQDRWIRLKGPVDALKAVTSGRWLRDMTRQERSAENVAKMLVYACAAIPAPNATSAGNLALVCVLLGSALLLGCANMLINTETLFMHDCVLAVKERSKQYVRRLDLSHELIKETGRDDWARQLGMIKGDAVNVTM</sequence>
<keyword evidence="1" id="KW-0812">Transmembrane</keyword>
<keyword evidence="3" id="KW-1185">Reference proteome</keyword>
<organism evidence="2 3">
    <name type="scientific">Ramalina farinacea</name>
    <dbReference type="NCBI Taxonomy" id="258253"/>
    <lineage>
        <taxon>Eukaryota</taxon>
        <taxon>Fungi</taxon>
        <taxon>Dikarya</taxon>
        <taxon>Ascomycota</taxon>
        <taxon>Pezizomycotina</taxon>
        <taxon>Lecanoromycetes</taxon>
        <taxon>OSLEUM clade</taxon>
        <taxon>Lecanoromycetidae</taxon>
        <taxon>Lecanorales</taxon>
        <taxon>Lecanorineae</taxon>
        <taxon>Ramalinaceae</taxon>
        <taxon>Ramalina</taxon>
    </lineage>
</organism>
<comment type="caution">
    <text evidence="2">The sequence shown here is derived from an EMBL/GenBank/DDBJ whole genome shotgun (WGS) entry which is preliminary data.</text>
</comment>
<feature type="transmembrane region" description="Helical" evidence="1">
    <location>
        <begin position="196"/>
        <end position="216"/>
    </location>
</feature>
<dbReference type="AlphaFoldDB" id="A0AA43QN28"/>
<name>A0AA43QN28_9LECA</name>
<accession>A0AA43QN28</accession>
<feature type="transmembrane region" description="Helical" evidence="1">
    <location>
        <begin position="93"/>
        <end position="113"/>
    </location>
</feature>